<comment type="function">
    <text evidence="5">This is one of the proteins that binds to the 5S RNA in the ribosome where it forms part of the central protuberance.</text>
</comment>
<dbReference type="InterPro" id="IPR020930">
    <property type="entry name" value="Ribosomal_uL5_bac-type"/>
</dbReference>
<gene>
    <name evidence="5" type="primary">rplY</name>
    <name evidence="5" type="synonym">ctc</name>
    <name evidence="8" type="ORF">JIN82_16440</name>
</gene>
<evidence type="ECO:0000256" key="1">
    <source>
        <dbReference type="ARBA" id="ARBA00022730"/>
    </source>
</evidence>
<dbReference type="EMBL" id="JAENIM010000047">
    <property type="protein sequence ID" value="MBK1792754.1"/>
    <property type="molecule type" value="Genomic_DNA"/>
</dbReference>
<name>A0A8J7MIR7_9BACT</name>
<dbReference type="InterPro" id="IPR001021">
    <property type="entry name" value="Ribosomal_bL25_long"/>
</dbReference>
<dbReference type="Gene3D" id="2.170.120.20">
    <property type="entry name" value="Ribosomal protein L25, beta domain"/>
    <property type="match status" value="1"/>
</dbReference>
<dbReference type="Proteomes" id="UP000624703">
    <property type="component" value="Unassembled WGS sequence"/>
</dbReference>
<organism evidence="8 9">
    <name type="scientific">Persicirhabdus sediminis</name>
    <dbReference type="NCBI Taxonomy" id="454144"/>
    <lineage>
        <taxon>Bacteria</taxon>
        <taxon>Pseudomonadati</taxon>
        <taxon>Verrucomicrobiota</taxon>
        <taxon>Verrucomicrobiia</taxon>
        <taxon>Verrucomicrobiales</taxon>
        <taxon>Verrucomicrobiaceae</taxon>
        <taxon>Persicirhabdus</taxon>
    </lineage>
</organism>
<evidence type="ECO:0000256" key="3">
    <source>
        <dbReference type="ARBA" id="ARBA00022980"/>
    </source>
</evidence>
<evidence type="ECO:0000259" key="6">
    <source>
        <dbReference type="Pfam" id="PF01386"/>
    </source>
</evidence>
<evidence type="ECO:0000256" key="2">
    <source>
        <dbReference type="ARBA" id="ARBA00022884"/>
    </source>
</evidence>
<dbReference type="GO" id="GO:0008097">
    <property type="term" value="F:5S rRNA binding"/>
    <property type="evidence" value="ECO:0007669"/>
    <property type="project" value="InterPro"/>
</dbReference>
<dbReference type="InterPro" id="IPR020056">
    <property type="entry name" value="Rbsml_bL25/Gln-tRNA_synth_N"/>
</dbReference>
<dbReference type="GO" id="GO:0003735">
    <property type="term" value="F:structural constituent of ribosome"/>
    <property type="evidence" value="ECO:0007669"/>
    <property type="project" value="InterPro"/>
</dbReference>
<evidence type="ECO:0000313" key="8">
    <source>
        <dbReference type="EMBL" id="MBK1792754.1"/>
    </source>
</evidence>
<dbReference type="PANTHER" id="PTHR33284">
    <property type="entry name" value="RIBOSOMAL PROTEIN L25/GLN-TRNA SYNTHETASE, ANTI-CODON-BINDING DOMAIN-CONTAINING PROTEIN"/>
    <property type="match status" value="1"/>
</dbReference>
<accession>A0A8J7MIR7</accession>
<protein>
    <recommendedName>
        <fullName evidence="5">Large ribosomal subunit protein bL25</fullName>
    </recommendedName>
    <alternativeName>
        <fullName evidence="5">General stress protein CTC</fullName>
    </alternativeName>
</protein>
<dbReference type="HAMAP" id="MF_01334">
    <property type="entry name" value="Ribosomal_bL25_CTC"/>
    <property type="match status" value="1"/>
</dbReference>
<dbReference type="AlphaFoldDB" id="A0A8J7MIR7"/>
<reference evidence="8" key="1">
    <citation type="submission" date="2021-01" db="EMBL/GenBank/DDBJ databases">
        <title>Modified the classification status of verrucomicrobia.</title>
        <authorList>
            <person name="Feng X."/>
        </authorList>
    </citation>
    <scope>NUCLEOTIDE SEQUENCE</scope>
    <source>
        <strain evidence="8">_KCTC 22039</strain>
    </source>
</reference>
<dbReference type="InterPro" id="IPR029751">
    <property type="entry name" value="Ribosomal_L25_dom"/>
</dbReference>
<comment type="similarity">
    <text evidence="5">Belongs to the bacterial ribosomal protein bL25 family. CTC subfamily.</text>
</comment>
<dbReference type="InterPro" id="IPR011035">
    <property type="entry name" value="Ribosomal_bL25/Gln-tRNA_synth"/>
</dbReference>
<dbReference type="CDD" id="cd00495">
    <property type="entry name" value="Ribosomal_L25_TL5_CTC"/>
    <property type="match status" value="1"/>
</dbReference>
<keyword evidence="2 5" id="KW-0694">RNA-binding</keyword>
<dbReference type="Pfam" id="PF14693">
    <property type="entry name" value="Ribosomal_TL5_C"/>
    <property type="match status" value="1"/>
</dbReference>
<comment type="caution">
    <text evidence="8">The sequence shown here is derived from an EMBL/GenBank/DDBJ whole genome shotgun (WGS) entry which is preliminary data.</text>
</comment>
<evidence type="ECO:0000259" key="7">
    <source>
        <dbReference type="Pfam" id="PF14693"/>
    </source>
</evidence>
<dbReference type="Pfam" id="PF01386">
    <property type="entry name" value="Ribosomal_L25p"/>
    <property type="match status" value="1"/>
</dbReference>
<dbReference type="RefSeq" id="WP_200312763.1">
    <property type="nucleotide sequence ID" value="NZ_JAENIM010000047.1"/>
</dbReference>
<feature type="domain" description="Large ribosomal subunit protein bL25 L25" evidence="6">
    <location>
        <begin position="7"/>
        <end position="94"/>
    </location>
</feature>
<keyword evidence="3 5" id="KW-0689">Ribosomal protein</keyword>
<dbReference type="PANTHER" id="PTHR33284:SF1">
    <property type="entry name" value="RIBOSOMAL PROTEIN L25_GLN-TRNA SYNTHETASE, ANTI-CODON-BINDING DOMAIN-CONTAINING PROTEIN"/>
    <property type="match status" value="1"/>
</dbReference>
<keyword evidence="9" id="KW-1185">Reference proteome</keyword>
<comment type="subunit">
    <text evidence="5">Part of the 50S ribosomal subunit; part of the 5S rRNA/L5/L18/L25 subcomplex. Contacts the 5S rRNA. Binds to the 5S rRNA independently of L5 and L18.</text>
</comment>
<evidence type="ECO:0000256" key="5">
    <source>
        <dbReference type="HAMAP-Rule" id="MF_01334"/>
    </source>
</evidence>
<feature type="domain" description="Large ribosomal subunit protein bL25 beta" evidence="7">
    <location>
        <begin position="103"/>
        <end position="184"/>
    </location>
</feature>
<proteinExistence type="inferred from homology"/>
<dbReference type="Gene3D" id="2.40.240.10">
    <property type="entry name" value="Ribosomal Protein L25, Chain P"/>
    <property type="match status" value="1"/>
</dbReference>
<keyword evidence="1 5" id="KW-0699">rRNA-binding</keyword>
<keyword evidence="4 5" id="KW-0687">Ribonucleoprotein</keyword>
<dbReference type="InterPro" id="IPR037121">
    <property type="entry name" value="Ribosomal_bL25_C"/>
</dbReference>
<dbReference type="InterPro" id="IPR020057">
    <property type="entry name" value="Ribosomal_bL25_b-dom"/>
</dbReference>
<dbReference type="SUPFAM" id="SSF50715">
    <property type="entry name" value="Ribosomal protein L25-like"/>
    <property type="match status" value="1"/>
</dbReference>
<sequence>MSNITTLSAETRKRTGSGVLKQMRREGWIPSVVYGTAGENQNIKINKKAFSDLIKASASTSLLVTLDVEGKEQLAFIQDMQINALSREIVHADFLAVDDKTIITADLPLVLVGEPKGVKLGGQLEQMVHSLKVKCFPQDLTAVIQADVSDLDVSESYPIGSIDFPKGVTPVLNDKVVVALVAKTRAAKSAGA</sequence>
<evidence type="ECO:0000313" key="9">
    <source>
        <dbReference type="Proteomes" id="UP000624703"/>
    </source>
</evidence>
<dbReference type="GO" id="GO:0022625">
    <property type="term" value="C:cytosolic large ribosomal subunit"/>
    <property type="evidence" value="ECO:0007669"/>
    <property type="project" value="TreeGrafter"/>
</dbReference>
<dbReference type="NCBIfam" id="TIGR00731">
    <property type="entry name" value="bL25_bact_ctc"/>
    <property type="match status" value="1"/>
</dbReference>
<evidence type="ECO:0000256" key="4">
    <source>
        <dbReference type="ARBA" id="ARBA00023274"/>
    </source>
</evidence>
<dbReference type="GO" id="GO:0006412">
    <property type="term" value="P:translation"/>
    <property type="evidence" value="ECO:0007669"/>
    <property type="project" value="UniProtKB-UniRule"/>
</dbReference>